<evidence type="ECO:0000313" key="3">
    <source>
        <dbReference type="Proteomes" id="UP000566819"/>
    </source>
</evidence>
<dbReference type="InterPro" id="IPR001810">
    <property type="entry name" value="F-box_dom"/>
</dbReference>
<organism evidence="2 3">
    <name type="scientific">Cudoniella acicularis</name>
    <dbReference type="NCBI Taxonomy" id="354080"/>
    <lineage>
        <taxon>Eukaryota</taxon>
        <taxon>Fungi</taxon>
        <taxon>Dikarya</taxon>
        <taxon>Ascomycota</taxon>
        <taxon>Pezizomycotina</taxon>
        <taxon>Leotiomycetes</taxon>
        <taxon>Helotiales</taxon>
        <taxon>Tricladiaceae</taxon>
        <taxon>Cudoniella</taxon>
    </lineage>
</organism>
<proteinExistence type="predicted"/>
<dbReference type="SUPFAM" id="SSF52047">
    <property type="entry name" value="RNI-like"/>
    <property type="match status" value="1"/>
</dbReference>
<protein>
    <recommendedName>
        <fullName evidence="1">F-box domain-containing protein</fullName>
    </recommendedName>
</protein>
<dbReference type="Gene3D" id="3.80.10.10">
    <property type="entry name" value="Ribonuclease Inhibitor"/>
    <property type="match status" value="1"/>
</dbReference>
<sequence length="447" mass="51407">MPPYQSSHGESSRTQLTWRTDDGYHNAEFIDDKELADHKMNVPTASGTVSGTVTEKELGTVSELVSSSSRNETGLEKGGRFPLLRLPPELQLRVLRSTEEPDQLKLQYTCQALRFMIPDPPITLELQAIDPRSFQKMKAAAELPRLPERVQKIRYRGCRKPATQGCNSNIPDPLPIDPTIWELLSSSITHFTALQEFVFEGRSHNKRYELCECIFEDDLLTIRDILLENLDQLPCLKKLRFPFTAEWLELPLSWRPLFSSLRSLDIPWRDDFEPADGPILQELFQRLQNIEIRGLIPGLLSNFDHFTTGTFPNLKTLTITGNVDSSVQLVQNFFSRNPGIIYLRWLNFLPASWNHLTLRGVYTVFAGAEFKNLKPGSVVTFERRSRFGKYVWGIEWKPLPTIKTFSWSVSDIPNEDHEKLELNNQVFWSTVRMIRLGPRFAPDNESQ</sequence>
<dbReference type="AlphaFoldDB" id="A0A8H4RX29"/>
<dbReference type="Proteomes" id="UP000566819">
    <property type="component" value="Unassembled WGS sequence"/>
</dbReference>
<evidence type="ECO:0000313" key="2">
    <source>
        <dbReference type="EMBL" id="KAF4637148.1"/>
    </source>
</evidence>
<comment type="caution">
    <text evidence="2">The sequence shown here is derived from an EMBL/GenBank/DDBJ whole genome shotgun (WGS) entry which is preliminary data.</text>
</comment>
<reference evidence="2 3" key="1">
    <citation type="submission" date="2020-03" db="EMBL/GenBank/DDBJ databases">
        <title>Draft Genome Sequence of Cudoniella acicularis.</title>
        <authorList>
            <person name="Buettner E."/>
            <person name="Kellner H."/>
        </authorList>
    </citation>
    <scope>NUCLEOTIDE SEQUENCE [LARGE SCALE GENOMIC DNA]</scope>
    <source>
        <strain evidence="2 3">DSM 108380</strain>
    </source>
</reference>
<keyword evidence="3" id="KW-1185">Reference proteome</keyword>
<name>A0A8H4RX29_9HELO</name>
<accession>A0A8H4RX29</accession>
<evidence type="ECO:0000259" key="1">
    <source>
        <dbReference type="PROSITE" id="PS50181"/>
    </source>
</evidence>
<feature type="domain" description="F-box" evidence="1">
    <location>
        <begin position="80"/>
        <end position="137"/>
    </location>
</feature>
<gene>
    <name evidence="2" type="ORF">G7Y89_g933</name>
</gene>
<dbReference type="InterPro" id="IPR032675">
    <property type="entry name" value="LRR_dom_sf"/>
</dbReference>
<dbReference type="EMBL" id="JAAMPI010000034">
    <property type="protein sequence ID" value="KAF4637148.1"/>
    <property type="molecule type" value="Genomic_DNA"/>
</dbReference>
<dbReference type="PROSITE" id="PS50181">
    <property type="entry name" value="FBOX"/>
    <property type="match status" value="1"/>
</dbReference>